<dbReference type="PANTHER" id="PTHR23306:SF3">
    <property type="entry name" value="TUMOR SUPPRESSOR PROTEIN 101"/>
    <property type="match status" value="1"/>
</dbReference>
<dbReference type="STRING" id="984487.A0A1E4SPD6"/>
<evidence type="ECO:0000259" key="4">
    <source>
        <dbReference type="PROSITE" id="PS51322"/>
    </source>
</evidence>
<feature type="compositionally biased region" description="Pro residues" evidence="3">
    <location>
        <begin position="287"/>
        <end position="296"/>
    </location>
</feature>
<feature type="compositionally biased region" description="Polar residues" evidence="3">
    <location>
        <begin position="307"/>
        <end position="319"/>
    </location>
</feature>
<evidence type="ECO:0000256" key="3">
    <source>
        <dbReference type="SAM" id="MobiDB-lite"/>
    </source>
</evidence>
<dbReference type="Pfam" id="PF09454">
    <property type="entry name" value="Vps23_core"/>
    <property type="match status" value="1"/>
</dbReference>
<feature type="compositionally biased region" description="Low complexity" evidence="3">
    <location>
        <begin position="213"/>
        <end position="224"/>
    </location>
</feature>
<feature type="domain" description="UEV" evidence="4">
    <location>
        <begin position="6"/>
        <end position="162"/>
    </location>
</feature>
<dbReference type="PROSITE" id="PS51322">
    <property type="entry name" value="UEV"/>
    <property type="match status" value="1"/>
</dbReference>
<dbReference type="InterPro" id="IPR017916">
    <property type="entry name" value="SB_dom"/>
</dbReference>
<reference evidence="6" key="1">
    <citation type="submission" date="2016-05" db="EMBL/GenBank/DDBJ databases">
        <title>Comparative genomics of biotechnologically important yeasts.</title>
        <authorList>
            <consortium name="DOE Joint Genome Institute"/>
            <person name="Riley R."/>
            <person name="Haridas S."/>
            <person name="Wolfe K.H."/>
            <person name="Lopes M.R."/>
            <person name="Hittinger C.T."/>
            <person name="Goker M."/>
            <person name="Salamov A."/>
            <person name="Wisecaver J."/>
            <person name="Long T.M."/>
            <person name="Aerts A.L."/>
            <person name="Barry K."/>
            <person name="Choi C."/>
            <person name="Clum A."/>
            <person name="Coughlan A.Y."/>
            <person name="Deshpande S."/>
            <person name="Douglass A.P."/>
            <person name="Hanson S.J."/>
            <person name="Klenk H.-P."/>
            <person name="Labutti K."/>
            <person name="Lapidus A."/>
            <person name="Lindquist E."/>
            <person name="Lipzen A."/>
            <person name="Meier-Kolthoff J.P."/>
            <person name="Ohm R.A."/>
            <person name="Otillar R.P."/>
            <person name="Pangilinan J."/>
            <person name="Peng Y."/>
            <person name="Rokas A."/>
            <person name="Rosa C.A."/>
            <person name="Scheuner C."/>
            <person name="Sibirny A.A."/>
            <person name="Slot J.C."/>
            <person name="Stielow J.B."/>
            <person name="Sun H."/>
            <person name="Kurtzman C.P."/>
            <person name="Blackwell M."/>
            <person name="Grigoriev I.V."/>
            <person name="Jeffries T.W."/>
        </authorList>
    </citation>
    <scope>NUCLEOTIDE SEQUENCE [LARGE SCALE GENOMIC DNA]</scope>
    <source>
        <strain evidence="6">NRRL Y-17324</strain>
    </source>
</reference>
<dbReference type="GO" id="GO:0000813">
    <property type="term" value="C:ESCRT I complex"/>
    <property type="evidence" value="ECO:0007669"/>
    <property type="project" value="TreeGrafter"/>
</dbReference>
<dbReference type="InterPro" id="IPR008883">
    <property type="entry name" value="UEV_N"/>
</dbReference>
<accession>A0A1E4SPD6</accession>
<evidence type="ECO:0000313" key="5">
    <source>
        <dbReference type="EMBL" id="ODV81365.1"/>
    </source>
</evidence>
<evidence type="ECO:0000256" key="1">
    <source>
        <dbReference type="ARBA" id="ARBA00009594"/>
    </source>
</evidence>
<dbReference type="GeneID" id="30981220"/>
<dbReference type="SUPFAM" id="SSF54495">
    <property type="entry name" value="UBC-like"/>
    <property type="match status" value="1"/>
</dbReference>
<dbReference type="OrthoDB" id="306304at2759"/>
<dbReference type="GO" id="GO:0015031">
    <property type="term" value="P:protein transport"/>
    <property type="evidence" value="ECO:0007669"/>
    <property type="project" value="InterPro"/>
</dbReference>
<evidence type="ECO:0000256" key="2">
    <source>
        <dbReference type="ARBA" id="ARBA00023054"/>
    </source>
</evidence>
<dbReference type="RefSeq" id="XP_020066487.1">
    <property type="nucleotide sequence ID" value="XM_020207083.1"/>
</dbReference>
<dbReference type="Pfam" id="PF05743">
    <property type="entry name" value="UEV"/>
    <property type="match status" value="1"/>
</dbReference>
<dbReference type="InterPro" id="IPR016135">
    <property type="entry name" value="UBQ-conjugating_enzyme/RWD"/>
</dbReference>
<protein>
    <submittedName>
        <fullName evidence="5">UEV-domain-containing protein</fullName>
    </submittedName>
</protein>
<dbReference type="AlphaFoldDB" id="A0A1E4SPD6"/>
<feature type="region of interest" description="Disordered" evidence="3">
    <location>
        <begin position="159"/>
        <end position="331"/>
    </location>
</feature>
<name>A0A1E4SPD6_9ASCO</name>
<gene>
    <name evidence="5" type="ORF">CANTADRAFT_24338</name>
</gene>
<dbReference type="GO" id="GO:0043130">
    <property type="term" value="F:ubiquitin binding"/>
    <property type="evidence" value="ECO:0007669"/>
    <property type="project" value="TreeGrafter"/>
</dbReference>
<comment type="similarity">
    <text evidence="1">Belongs to the ubiquitin-conjugating enzyme family. UEV subfamily.</text>
</comment>
<dbReference type="Gene3D" id="3.10.110.10">
    <property type="entry name" value="Ubiquitin Conjugating Enzyme"/>
    <property type="match status" value="1"/>
</dbReference>
<dbReference type="Gene3D" id="6.10.140.820">
    <property type="match status" value="1"/>
</dbReference>
<feature type="compositionally biased region" description="Polar residues" evidence="3">
    <location>
        <begin position="188"/>
        <end position="197"/>
    </location>
</feature>
<dbReference type="EMBL" id="KV453909">
    <property type="protein sequence ID" value="ODV81365.1"/>
    <property type="molecule type" value="Genomic_DNA"/>
</dbReference>
<keyword evidence="2" id="KW-0175">Coiled coil</keyword>
<sequence length="529" mass="58382">MSLPSQVTNWLYNVLQPQYINKQVAYTHLYQFLEVHLKKNLRFRIRTQVFTSGDGHSNLLINLFGTISAKDASVPVEIWVPLSYPFAGGTPLVFVVPKHEEGLYLRPGNHVDTQGRIYHPYLAAWHNECTPENPEATRFNLLELINVVYEIVTKENPIQLAPNPPGVPAQMSPVATGPKLPPKPSILQLGTQSTASGDPNAPQKPLKVPIAGTSSPVSTKSPSPAQAPNPVPLKYQAPLPLPDERAQPALGRPQPPLAQPSHEIHHQRVPSGQNYPIEANHQQRPYPKAPYQPPPQAYQSPISPPQLNQTKSPVRNQPARTKPAAPSLDLMDSNEAAVNGGSRANSDGHNEQALISNALQFLNEASSGSAFAIAPEAKHEEAKINALHSQLTHHHQQAEANSKNLDEHIRYLGHQLKNVTKLNQELSALDEVNALQADRVLTKDTTLDLDDLIIADLTLVKQLYEVVLEIKAIKDTISLVNGSFHSQPELINDSRIDICVKTVRNLGRELFWLELTKNEIASIMDLETN</sequence>
<dbReference type="PANTHER" id="PTHR23306">
    <property type="entry name" value="TUMOR SUSCEPTIBILITY GENE 101 PROTEIN-RELATED"/>
    <property type="match status" value="1"/>
</dbReference>
<dbReference type="CDD" id="cd11685">
    <property type="entry name" value="UEV_TSG101-like"/>
    <property type="match status" value="1"/>
</dbReference>
<dbReference type="InterPro" id="IPR052070">
    <property type="entry name" value="ESCRT-I_UEV_domain"/>
</dbReference>
<dbReference type="Proteomes" id="UP000094285">
    <property type="component" value="Unassembled WGS sequence"/>
</dbReference>
<organism evidence="5 6">
    <name type="scientific">Suhomyces tanzawaensis NRRL Y-17324</name>
    <dbReference type="NCBI Taxonomy" id="984487"/>
    <lineage>
        <taxon>Eukaryota</taxon>
        <taxon>Fungi</taxon>
        <taxon>Dikarya</taxon>
        <taxon>Ascomycota</taxon>
        <taxon>Saccharomycotina</taxon>
        <taxon>Pichiomycetes</taxon>
        <taxon>Debaryomycetaceae</taxon>
        <taxon>Suhomyces</taxon>
    </lineage>
</organism>
<evidence type="ECO:0000313" key="6">
    <source>
        <dbReference type="Proteomes" id="UP000094285"/>
    </source>
</evidence>
<proteinExistence type="inferred from homology"/>
<keyword evidence="6" id="KW-1185">Reference proteome</keyword>